<dbReference type="GO" id="GO:0003700">
    <property type="term" value="F:DNA-binding transcription factor activity"/>
    <property type="evidence" value="ECO:0007669"/>
    <property type="project" value="InterPro"/>
</dbReference>
<dbReference type="InterPro" id="IPR011256">
    <property type="entry name" value="Reg_factor_effector_dom_sf"/>
</dbReference>
<reference evidence="4 5" key="1">
    <citation type="submission" date="2014-11" db="EMBL/GenBank/DDBJ databases">
        <title>Genome sequence and analysis of novel Kurthia sp.</title>
        <authorList>
            <person name="Lawson J.N."/>
            <person name="Gonzalez J.E."/>
            <person name="Rinauldi L."/>
            <person name="Xuan Z."/>
            <person name="Firman A."/>
            <person name="Shaddox L."/>
            <person name="Trudeau A."/>
            <person name="Shah S."/>
            <person name="Reiman D."/>
        </authorList>
    </citation>
    <scope>NUCLEOTIDE SEQUENCE [LARGE SCALE GENOMIC DNA]</scope>
    <source>
        <strain evidence="4 5">3B1D</strain>
    </source>
</reference>
<dbReference type="AlphaFoldDB" id="A0A433RXJ3"/>
<dbReference type="PANTHER" id="PTHR30204:SF96">
    <property type="entry name" value="CHROMOSOME-ANCHORING PROTEIN RACA"/>
    <property type="match status" value="1"/>
</dbReference>
<keyword evidence="5" id="KW-1185">Reference proteome</keyword>
<evidence type="ECO:0000313" key="5">
    <source>
        <dbReference type="Proteomes" id="UP000288623"/>
    </source>
</evidence>
<dbReference type="SUPFAM" id="SSF46955">
    <property type="entry name" value="Putative DNA-binding domain"/>
    <property type="match status" value="1"/>
</dbReference>
<dbReference type="SMART" id="SM00422">
    <property type="entry name" value="HTH_MERR"/>
    <property type="match status" value="1"/>
</dbReference>
<dbReference type="SUPFAM" id="SSF55136">
    <property type="entry name" value="Probable bacterial effector-binding domain"/>
    <property type="match status" value="1"/>
</dbReference>
<dbReference type="OrthoDB" id="9773308at2"/>
<dbReference type="InterPro" id="IPR047057">
    <property type="entry name" value="MerR_fam"/>
</dbReference>
<evidence type="ECO:0000256" key="2">
    <source>
        <dbReference type="SAM" id="Coils"/>
    </source>
</evidence>
<feature type="coiled-coil region" evidence="2">
    <location>
        <begin position="84"/>
        <end position="115"/>
    </location>
</feature>
<dbReference type="RefSeq" id="WP_126989332.1">
    <property type="nucleotide sequence ID" value="NZ_JTFC01000008.1"/>
</dbReference>
<dbReference type="InterPro" id="IPR000551">
    <property type="entry name" value="MerR-type_HTH_dom"/>
</dbReference>
<accession>A0A433RXJ3</accession>
<protein>
    <submittedName>
        <fullName evidence="4">Multidrug ABC transporter ATPase</fullName>
    </submittedName>
</protein>
<proteinExistence type="predicted"/>
<comment type="caution">
    <text evidence="4">The sequence shown here is derived from an EMBL/GenBank/DDBJ whole genome shotgun (WGS) entry which is preliminary data.</text>
</comment>
<gene>
    <name evidence="4" type="ORF">QI30_02265</name>
</gene>
<dbReference type="CDD" id="cd01107">
    <property type="entry name" value="HTH_BmrR"/>
    <property type="match status" value="1"/>
</dbReference>
<keyword evidence="1" id="KW-0238">DNA-binding</keyword>
<keyword evidence="2" id="KW-0175">Coiled coil</keyword>
<dbReference type="Pfam" id="PF13411">
    <property type="entry name" value="MerR_1"/>
    <property type="match status" value="1"/>
</dbReference>
<organism evidence="4 5">
    <name type="scientific">Candidatus Kurthia intestinigallinarum</name>
    <dbReference type="NCBI Taxonomy" id="1562256"/>
    <lineage>
        <taxon>Bacteria</taxon>
        <taxon>Bacillati</taxon>
        <taxon>Bacillota</taxon>
        <taxon>Bacilli</taxon>
        <taxon>Bacillales</taxon>
        <taxon>Caryophanaceae</taxon>
        <taxon>Kurthia</taxon>
    </lineage>
</organism>
<dbReference type="PROSITE" id="PS50937">
    <property type="entry name" value="HTH_MERR_2"/>
    <property type="match status" value="1"/>
</dbReference>
<name>A0A433RXJ3_9BACL</name>
<dbReference type="PANTHER" id="PTHR30204">
    <property type="entry name" value="REDOX-CYCLING DRUG-SENSING TRANSCRIPTIONAL ACTIVATOR SOXR"/>
    <property type="match status" value="1"/>
</dbReference>
<evidence type="ECO:0000256" key="1">
    <source>
        <dbReference type="ARBA" id="ARBA00023125"/>
    </source>
</evidence>
<dbReference type="GO" id="GO:0003677">
    <property type="term" value="F:DNA binding"/>
    <property type="evidence" value="ECO:0007669"/>
    <property type="project" value="UniProtKB-KW"/>
</dbReference>
<dbReference type="EMBL" id="JTFC01000008">
    <property type="protein sequence ID" value="RUS57998.1"/>
    <property type="molecule type" value="Genomic_DNA"/>
</dbReference>
<feature type="domain" description="HTH merR-type" evidence="3">
    <location>
        <begin position="5"/>
        <end position="75"/>
    </location>
</feature>
<dbReference type="InterPro" id="IPR009061">
    <property type="entry name" value="DNA-bd_dom_put_sf"/>
</dbReference>
<dbReference type="Gene3D" id="1.10.1660.10">
    <property type="match status" value="1"/>
</dbReference>
<sequence>MKQNYFTIGEVSKMIHLPVRTLHYYDEIGLFKPAYVDPATNYRYYSELQLANMDLIKSLKYIGTSLNDIKHAQNFTPAQLFSFLNEQQERVSEKLRKMQEVQLVLQKTMKQLEEQIKIPVYEEIYEKDDEGERLLAVKTPGFTFPDDPSIYFNSVIETLEQSGSAVNVRYGGIYPLQDYQKIEDLRYDYLFMPLLTSHTFDYMQTNMDLITSPAGHYACIAFEYTFDHYLSNYQKFYQAINTRGWQAQSPVYELFLPTSFSPNEAPTYIVEIKVKIKA</sequence>
<evidence type="ECO:0000259" key="3">
    <source>
        <dbReference type="PROSITE" id="PS50937"/>
    </source>
</evidence>
<dbReference type="Gene3D" id="3.20.80.10">
    <property type="entry name" value="Regulatory factor, effector binding domain"/>
    <property type="match status" value="1"/>
</dbReference>
<evidence type="ECO:0000313" key="4">
    <source>
        <dbReference type="EMBL" id="RUS57998.1"/>
    </source>
</evidence>
<dbReference type="Proteomes" id="UP000288623">
    <property type="component" value="Unassembled WGS sequence"/>
</dbReference>